<dbReference type="Proteomes" id="UP000254346">
    <property type="component" value="Unassembled WGS sequence"/>
</dbReference>
<evidence type="ECO:0000313" key="1">
    <source>
        <dbReference type="EMBL" id="SUH10821.1"/>
    </source>
</evidence>
<sequence>MIIIESMFLSKGEFGNISMKQYHELMEDFLMDNSPGYKYAKIGNQIIKFDPATNRVLVGNAKSREILSFYKAMPEHVTTDPFKDAVNVALGKTGLSPADVIYK</sequence>
<protein>
    <submittedName>
        <fullName evidence="1">Uncharacterized protein</fullName>
    </submittedName>
</protein>
<gene>
    <name evidence="1" type="ORF">NCTC8256_04841</name>
</gene>
<dbReference type="EMBL" id="UGXR01000001">
    <property type="protein sequence ID" value="SUH10821.1"/>
    <property type="molecule type" value="Genomic_DNA"/>
</dbReference>
<accession>A0A379VXA8</accession>
<reference evidence="1 2" key="1">
    <citation type="submission" date="2018-06" db="EMBL/GenBank/DDBJ databases">
        <authorList>
            <consortium name="Pathogen Informatics"/>
            <person name="Doyle S."/>
        </authorList>
    </citation>
    <scope>NUCLEOTIDE SEQUENCE [LARGE SCALE GENOMIC DNA]</scope>
    <source>
        <strain evidence="1 2">NCTC8256</strain>
    </source>
</reference>
<organism evidence="1 2">
    <name type="scientific">Salmonella enterica I</name>
    <dbReference type="NCBI Taxonomy" id="59201"/>
    <lineage>
        <taxon>Bacteria</taxon>
        <taxon>Pseudomonadati</taxon>
        <taxon>Pseudomonadota</taxon>
        <taxon>Gammaproteobacteria</taxon>
        <taxon>Enterobacterales</taxon>
        <taxon>Enterobacteriaceae</taxon>
        <taxon>Salmonella</taxon>
    </lineage>
</organism>
<name>A0A379VXA8_SALET</name>
<evidence type="ECO:0000313" key="2">
    <source>
        <dbReference type="Proteomes" id="UP000254346"/>
    </source>
</evidence>
<proteinExistence type="predicted"/>
<dbReference type="AlphaFoldDB" id="A0A379VXA8"/>